<dbReference type="PANTHER" id="PTHR35118">
    <property type="entry name" value="KINASE FAMILY PROTEIN"/>
    <property type="match status" value="1"/>
</dbReference>
<gene>
    <name evidence="1" type="ORF">FNV43_RR15282</name>
</gene>
<accession>A0A8K0E687</accession>
<comment type="caution">
    <text evidence="1">The sequence shown here is derived from an EMBL/GenBank/DDBJ whole genome shotgun (WGS) entry which is preliminary data.</text>
</comment>
<evidence type="ECO:0000313" key="1">
    <source>
        <dbReference type="EMBL" id="KAF3441368.1"/>
    </source>
</evidence>
<protein>
    <recommendedName>
        <fullName evidence="3">Protein kinase domain-containing protein</fullName>
    </recommendedName>
</protein>
<dbReference type="PANTHER" id="PTHR35118:SF3">
    <property type="entry name" value="PROTEIN KINASE SUPERFAMILY PROTEIN"/>
    <property type="match status" value="1"/>
</dbReference>
<dbReference type="InterPro" id="IPR011009">
    <property type="entry name" value="Kinase-like_dom_sf"/>
</dbReference>
<proteinExistence type="predicted"/>
<reference evidence="1" key="1">
    <citation type="submission" date="2020-03" db="EMBL/GenBank/DDBJ databases">
        <title>A high-quality chromosome-level genome assembly of a woody plant with both climbing and erect habits, Rhamnella rubrinervis.</title>
        <authorList>
            <person name="Lu Z."/>
            <person name="Yang Y."/>
            <person name="Zhu X."/>
            <person name="Sun Y."/>
        </authorList>
    </citation>
    <scope>NUCLEOTIDE SEQUENCE</scope>
    <source>
        <strain evidence="1">BYM</strain>
        <tissue evidence="1">Leaf</tissue>
    </source>
</reference>
<keyword evidence="2" id="KW-1185">Reference proteome</keyword>
<dbReference type="EMBL" id="VOIH02000007">
    <property type="protein sequence ID" value="KAF3441368.1"/>
    <property type="molecule type" value="Genomic_DNA"/>
</dbReference>
<dbReference type="SUPFAM" id="SSF56112">
    <property type="entry name" value="Protein kinase-like (PK-like)"/>
    <property type="match status" value="1"/>
</dbReference>
<organism evidence="1 2">
    <name type="scientific">Rhamnella rubrinervis</name>
    <dbReference type="NCBI Taxonomy" id="2594499"/>
    <lineage>
        <taxon>Eukaryota</taxon>
        <taxon>Viridiplantae</taxon>
        <taxon>Streptophyta</taxon>
        <taxon>Embryophyta</taxon>
        <taxon>Tracheophyta</taxon>
        <taxon>Spermatophyta</taxon>
        <taxon>Magnoliopsida</taxon>
        <taxon>eudicotyledons</taxon>
        <taxon>Gunneridae</taxon>
        <taxon>Pentapetalae</taxon>
        <taxon>rosids</taxon>
        <taxon>fabids</taxon>
        <taxon>Rosales</taxon>
        <taxon>Rhamnaceae</taxon>
        <taxon>rhamnoid group</taxon>
        <taxon>Rhamneae</taxon>
        <taxon>Rhamnella</taxon>
    </lineage>
</organism>
<evidence type="ECO:0008006" key="3">
    <source>
        <dbReference type="Google" id="ProtNLM"/>
    </source>
</evidence>
<name>A0A8K0E687_9ROSA</name>
<evidence type="ECO:0000313" key="2">
    <source>
        <dbReference type="Proteomes" id="UP000796880"/>
    </source>
</evidence>
<sequence>MFDRPRNRKEFLHKFLDSESLTAKLEDWFELTSNKSAPKNPAFDVPFELIDLQKFDYALEGISFQQLFRMPNAVYASTSDAAEATAHFAIEDFLHASVKGLWEAFWSQDEPMPFSVACLCKENWKFYQAEKAIANGNLGGLCATGILLNNPRHPHGKWDYILELALLRPDIGSHAVDNDKQLSPSVLGEALLRYQNTNIKKLEQIEFLSEFKLCDLEQAGKCQLGDIGALQVLFATFHCITQFAGPPKHSVEDLAADHGSRLQTRRMDRQLVQDDSIKVETEELMKLEVGSVLWLEDSNFQKGYQINEVLSSGEHPYYVASSLKTLEKSLFVCWFSSFSIGTSMGRIIHPGQCRRSSSGGNCDHPWCGTPILVTSPVAASAGIRHGDIRPENLIYVRSSVRYPYFVLVGWGHAILERDRPAMNLHFSSTFALQEGKLCSASDAESLVYMLYFSCRGALPELDSVEGHCSGEKHLGQGD</sequence>
<dbReference type="OrthoDB" id="1890226at2759"/>
<dbReference type="AlphaFoldDB" id="A0A8K0E687"/>
<dbReference type="Proteomes" id="UP000796880">
    <property type="component" value="Unassembled WGS sequence"/>
</dbReference>